<sequence length="252" mass="28108">MKYAVITGVSRGLGESIATLFLQSGTHVIGIARSENKQLSQLAEQHNMIYKHYTCDLADTHAIEKTFQAISDDVFREELTTLYLVNNAAVLEPMDQAMNIKSADLAYHMQVNTVAPMVMTNLFMKKVNEKQIPLISVTISSGAAERPVYGWSAYCSSKASINMYTKTVALEQEELNTGTKVIAFSPGVMNTVMQEKIRASSHEEFIEVDKFKAYKKNDLLKSTDTVGRILVDIMTDETGLINGKIYNVKDYI</sequence>
<comment type="similarity">
    <text evidence="2">Belongs to the short-chain dehydrogenases/reductases (SDR) family.</text>
</comment>
<dbReference type="SUPFAM" id="SSF51735">
    <property type="entry name" value="NAD(P)-binding Rossmann-fold domains"/>
    <property type="match status" value="1"/>
</dbReference>
<dbReference type="InterPro" id="IPR036291">
    <property type="entry name" value="NAD(P)-bd_dom_sf"/>
</dbReference>
<dbReference type="InterPro" id="IPR051721">
    <property type="entry name" value="Biopterin_syn/organic_redct"/>
</dbReference>
<organism evidence="6 7">
    <name type="scientific">Virgibacillus byunsanensis</name>
    <dbReference type="NCBI Taxonomy" id="570945"/>
    <lineage>
        <taxon>Bacteria</taxon>
        <taxon>Bacillati</taxon>
        <taxon>Bacillota</taxon>
        <taxon>Bacilli</taxon>
        <taxon>Bacillales</taxon>
        <taxon>Bacillaceae</taxon>
        <taxon>Virgibacillus</taxon>
    </lineage>
</organism>
<dbReference type="PROSITE" id="PS00061">
    <property type="entry name" value="ADH_SHORT"/>
    <property type="match status" value="1"/>
</dbReference>
<dbReference type="Gene3D" id="3.40.50.720">
    <property type="entry name" value="NAD(P)-binding Rossmann-like Domain"/>
    <property type="match status" value="1"/>
</dbReference>
<keyword evidence="5 6" id="KW-0560">Oxidoreductase</keyword>
<accession>A0ABW3LI41</accession>
<dbReference type="InterPro" id="IPR002347">
    <property type="entry name" value="SDR_fam"/>
</dbReference>
<evidence type="ECO:0000256" key="5">
    <source>
        <dbReference type="ARBA" id="ARBA00023002"/>
    </source>
</evidence>
<keyword evidence="3" id="KW-0963">Cytoplasm</keyword>
<dbReference type="PANTHER" id="PTHR44085:SF2">
    <property type="entry name" value="SEPIAPTERIN REDUCTASE"/>
    <property type="match status" value="1"/>
</dbReference>
<dbReference type="InterPro" id="IPR020904">
    <property type="entry name" value="Sc_DH/Rdtase_CS"/>
</dbReference>
<evidence type="ECO:0000256" key="4">
    <source>
        <dbReference type="ARBA" id="ARBA00022857"/>
    </source>
</evidence>
<gene>
    <name evidence="6" type="ORF">ACFQ3N_04195</name>
</gene>
<dbReference type="EC" id="1.1.1.320" evidence="6"/>
<dbReference type="Pfam" id="PF00106">
    <property type="entry name" value="adh_short"/>
    <property type="match status" value="1"/>
</dbReference>
<keyword evidence="7" id="KW-1185">Reference proteome</keyword>
<dbReference type="RefSeq" id="WP_390359863.1">
    <property type="nucleotide sequence ID" value="NZ_JBHTKJ010000008.1"/>
</dbReference>
<evidence type="ECO:0000313" key="7">
    <source>
        <dbReference type="Proteomes" id="UP001597040"/>
    </source>
</evidence>
<dbReference type="NCBIfam" id="NF005381">
    <property type="entry name" value="PRK06924.1"/>
    <property type="match status" value="1"/>
</dbReference>
<dbReference type="GO" id="GO:0016491">
    <property type="term" value="F:oxidoreductase activity"/>
    <property type="evidence" value="ECO:0007669"/>
    <property type="project" value="UniProtKB-KW"/>
</dbReference>
<comment type="subcellular location">
    <subcellularLocation>
        <location evidence="1">Cytoplasm</location>
    </subcellularLocation>
</comment>
<dbReference type="EMBL" id="JBHTKJ010000008">
    <property type="protein sequence ID" value="MFD1037625.1"/>
    <property type="molecule type" value="Genomic_DNA"/>
</dbReference>
<keyword evidence="4" id="KW-0521">NADP</keyword>
<dbReference type="PRINTS" id="PR00081">
    <property type="entry name" value="GDHRDH"/>
</dbReference>
<protein>
    <submittedName>
        <fullName evidence="6">(S)-benzoin forming benzil reductase</fullName>
        <ecNumber evidence="6">1.1.1.320</ecNumber>
    </submittedName>
</protein>
<evidence type="ECO:0000256" key="3">
    <source>
        <dbReference type="ARBA" id="ARBA00022490"/>
    </source>
</evidence>
<comment type="caution">
    <text evidence="6">The sequence shown here is derived from an EMBL/GenBank/DDBJ whole genome shotgun (WGS) entry which is preliminary data.</text>
</comment>
<name>A0ABW3LI41_9BACI</name>
<proteinExistence type="inferred from homology"/>
<dbReference type="PANTHER" id="PTHR44085">
    <property type="entry name" value="SEPIAPTERIN REDUCTASE"/>
    <property type="match status" value="1"/>
</dbReference>
<evidence type="ECO:0000256" key="1">
    <source>
        <dbReference type="ARBA" id="ARBA00004496"/>
    </source>
</evidence>
<dbReference type="Proteomes" id="UP001597040">
    <property type="component" value="Unassembled WGS sequence"/>
</dbReference>
<evidence type="ECO:0000313" key="6">
    <source>
        <dbReference type="EMBL" id="MFD1037625.1"/>
    </source>
</evidence>
<reference evidence="7" key="1">
    <citation type="journal article" date="2019" name="Int. J. Syst. Evol. Microbiol.">
        <title>The Global Catalogue of Microorganisms (GCM) 10K type strain sequencing project: providing services to taxonomists for standard genome sequencing and annotation.</title>
        <authorList>
            <consortium name="The Broad Institute Genomics Platform"/>
            <consortium name="The Broad Institute Genome Sequencing Center for Infectious Disease"/>
            <person name="Wu L."/>
            <person name="Ma J."/>
        </authorList>
    </citation>
    <scope>NUCLEOTIDE SEQUENCE [LARGE SCALE GENOMIC DNA]</scope>
    <source>
        <strain evidence="7">CCUG 56754</strain>
    </source>
</reference>
<evidence type="ECO:0000256" key="2">
    <source>
        <dbReference type="ARBA" id="ARBA00006484"/>
    </source>
</evidence>